<dbReference type="EMBL" id="CAKKNT010000043">
    <property type="protein sequence ID" value="CAH0419473.1"/>
    <property type="molecule type" value="Genomic_DNA"/>
</dbReference>
<protein>
    <submittedName>
        <fullName evidence="1">Uncharacterized protein</fullName>
    </submittedName>
</protein>
<keyword evidence="2" id="KW-1185">Reference proteome</keyword>
<gene>
    <name evidence="1" type="ORF">WGH24286_01932</name>
</gene>
<dbReference type="RefSeq" id="WP_230099502.1">
    <property type="nucleotide sequence ID" value="NZ_CAKKNT010000043.1"/>
</dbReference>
<reference evidence="1 2" key="1">
    <citation type="submission" date="2021-11" db="EMBL/GenBank/DDBJ databases">
        <authorList>
            <person name="Depoorter E."/>
        </authorList>
    </citation>
    <scope>NUCLEOTIDE SEQUENCE [LARGE SCALE GENOMIC DNA]</scope>
    <source>
        <strain evidence="1 2">LMG 24286</strain>
    </source>
</reference>
<organism evidence="1 2">
    <name type="scientific">Periweissella ghanensis</name>
    <dbReference type="NCBI Taxonomy" id="467997"/>
    <lineage>
        <taxon>Bacteria</taxon>
        <taxon>Bacillati</taxon>
        <taxon>Bacillota</taxon>
        <taxon>Bacilli</taxon>
        <taxon>Lactobacillales</taxon>
        <taxon>Lactobacillaceae</taxon>
        <taxon>Periweissella</taxon>
    </lineage>
</organism>
<evidence type="ECO:0000313" key="2">
    <source>
        <dbReference type="Proteomes" id="UP000789719"/>
    </source>
</evidence>
<sequence>MQVTINNITPVFNADGTLELQSMSCTVSGGEYPEAINGGVLLTKADGITLTSTKSDVQQVAIAKFKANVDAMLAPQADQQPAK</sequence>
<name>A0ABM8ZCZ9_9LACO</name>
<evidence type="ECO:0000313" key="1">
    <source>
        <dbReference type="EMBL" id="CAH0419473.1"/>
    </source>
</evidence>
<accession>A0ABM8ZCZ9</accession>
<dbReference type="Proteomes" id="UP000789719">
    <property type="component" value="Unassembled WGS sequence"/>
</dbReference>
<comment type="caution">
    <text evidence="1">The sequence shown here is derived from an EMBL/GenBank/DDBJ whole genome shotgun (WGS) entry which is preliminary data.</text>
</comment>
<proteinExistence type="predicted"/>